<feature type="transmembrane region" description="Helical" evidence="5">
    <location>
        <begin position="163"/>
        <end position="184"/>
    </location>
</feature>
<dbReference type="InterPro" id="IPR001750">
    <property type="entry name" value="ND/Mrp_TM"/>
</dbReference>
<reference evidence="8 9" key="1">
    <citation type="submission" date="2018-06" db="EMBL/GenBank/DDBJ databases">
        <title>Thermoflavimicrobium daqus sp. nov., a thermophilic microbe isolated from Moutai-flavour Daqu.</title>
        <authorList>
            <person name="Wang X."/>
            <person name="Zhou H."/>
        </authorList>
    </citation>
    <scope>NUCLEOTIDE SEQUENCE [LARGE SCALE GENOMIC DNA]</scope>
    <source>
        <strain evidence="8 9">FBKL4.011</strain>
    </source>
</reference>
<keyword evidence="2 5" id="KW-0812">Transmembrane</keyword>
<feature type="transmembrane region" description="Helical" evidence="5">
    <location>
        <begin position="132"/>
        <end position="151"/>
    </location>
</feature>
<name>A0A364K5G1_9BACL</name>
<feature type="transmembrane region" description="Helical" evidence="5">
    <location>
        <begin position="274"/>
        <end position="295"/>
    </location>
</feature>
<keyword evidence="5" id="KW-0520">NAD</keyword>
<keyword evidence="4 5" id="KW-0472">Membrane</keyword>
<feature type="transmembrane region" description="Helical" evidence="5">
    <location>
        <begin position="39"/>
        <end position="58"/>
    </location>
</feature>
<comment type="caution">
    <text evidence="8">The sequence shown here is derived from an EMBL/GenBank/DDBJ whole genome shotgun (WGS) entry which is preliminary data.</text>
</comment>
<keyword evidence="9" id="KW-1185">Reference proteome</keyword>
<evidence type="ECO:0000256" key="2">
    <source>
        <dbReference type="ARBA" id="ARBA00022692"/>
    </source>
</evidence>
<feature type="domain" description="NADH:quinone oxidoreductase/Mrp antiporter transmembrane" evidence="7">
    <location>
        <begin position="128"/>
        <end position="425"/>
    </location>
</feature>
<evidence type="ECO:0000313" key="9">
    <source>
        <dbReference type="Proteomes" id="UP000251213"/>
    </source>
</evidence>
<keyword evidence="3 5" id="KW-1133">Transmembrane helix</keyword>
<comment type="subunit">
    <text evidence="5">NDH-1 is composed of 14 different subunits. Subunits NuoA, H, J, K, L, M, N constitute the membrane sector of the complex.</text>
</comment>
<evidence type="ECO:0000259" key="7">
    <source>
        <dbReference type="Pfam" id="PF00361"/>
    </source>
</evidence>
<dbReference type="GO" id="GO:0008137">
    <property type="term" value="F:NADH dehydrogenase (ubiquinone) activity"/>
    <property type="evidence" value="ECO:0007669"/>
    <property type="project" value="InterPro"/>
</dbReference>
<keyword evidence="5" id="KW-1003">Cell membrane</keyword>
<sequence>MQQVTEIDWDILAPELIIMIACALLVILDLVLPSMISRRWIGLFSLVAVVTAGVWIVTQFGHSPVALLENTYRLTPVTLIWKLILLSGTFLVLLISLGEDQEEFAPNSGEYYYLLLAAVLGGMFMVSSADLITLYVGLELFSLSSYVLVGIRKRRGDSNEAAWKYVVLGGMSSAFILYGMSFLYGLSGSTNLANIQQYIVKAQGTYDWIIYLSFFLMIVGFGFKLASAPFHTWVPDVYQGAATPITSFLSVVSKSLAFALLFIMIGVFDGIDEGWESIFLPTLMIMAALSMIIGNTAALRQKNMKRLMAYSSIAQAGYILIPIATLNKLYFPSTFFYLFVYLFMTIGAFAVIMLVMRQEKNEDMKAFAGLHQRSPWLALAMTIFLISLAGIPLTAGFFGKMLIIMGALGMEHLWLIVIMVITTIVSYYYYFSIIRQMYFRKANTTRRIRTSWPIGIAISMSAIATIGFGVFPEWILNLVESLLFK</sequence>
<dbReference type="HAMAP" id="MF_00445">
    <property type="entry name" value="NDH1_NuoN_1"/>
    <property type="match status" value="1"/>
</dbReference>
<dbReference type="GO" id="GO:0042773">
    <property type="term" value="P:ATP synthesis coupled electron transport"/>
    <property type="evidence" value="ECO:0007669"/>
    <property type="project" value="InterPro"/>
</dbReference>
<evidence type="ECO:0000256" key="5">
    <source>
        <dbReference type="HAMAP-Rule" id="MF_00445"/>
    </source>
</evidence>
<comment type="function">
    <text evidence="5">NDH-1 shuttles electrons from NADH, via FMN and iron-sulfur (Fe-S) centers, to quinones in the respiratory chain. The immediate electron acceptor for the enzyme in this species is believed to be a menaquinone. Couples the redox reaction to proton translocation (for every two electrons transferred, four hydrogen ions are translocated across the cytoplasmic membrane), and thus conserves the redox energy in a proton gradient.</text>
</comment>
<comment type="subcellular location">
    <subcellularLocation>
        <location evidence="1 5">Cell membrane</location>
        <topology evidence="1 5">Multi-pass membrane protein</topology>
    </subcellularLocation>
    <subcellularLocation>
        <location evidence="6">Membrane</location>
        <topology evidence="6">Multi-pass membrane protein</topology>
    </subcellularLocation>
</comment>
<evidence type="ECO:0000256" key="3">
    <source>
        <dbReference type="ARBA" id="ARBA00022989"/>
    </source>
</evidence>
<feature type="transmembrane region" description="Helical" evidence="5">
    <location>
        <begin position="110"/>
        <end position="126"/>
    </location>
</feature>
<dbReference type="GO" id="GO:0050136">
    <property type="term" value="F:NADH dehydrogenase (quinone) (non-electrogenic) activity"/>
    <property type="evidence" value="ECO:0007669"/>
    <property type="project" value="UniProtKB-UniRule"/>
</dbReference>
<dbReference type="PANTHER" id="PTHR22773">
    <property type="entry name" value="NADH DEHYDROGENASE"/>
    <property type="match status" value="1"/>
</dbReference>
<dbReference type="GO" id="GO:0048038">
    <property type="term" value="F:quinone binding"/>
    <property type="evidence" value="ECO:0007669"/>
    <property type="project" value="UniProtKB-KW"/>
</dbReference>
<feature type="transmembrane region" description="Helical" evidence="5">
    <location>
        <begin position="208"/>
        <end position="226"/>
    </location>
</feature>
<dbReference type="AlphaFoldDB" id="A0A364K5G1"/>
<feature type="transmembrane region" description="Helical" evidence="5">
    <location>
        <begin position="307"/>
        <end position="324"/>
    </location>
</feature>
<evidence type="ECO:0000256" key="6">
    <source>
        <dbReference type="RuleBase" id="RU000320"/>
    </source>
</evidence>
<dbReference type="EMBL" id="QJKK01000004">
    <property type="protein sequence ID" value="RAL24592.1"/>
    <property type="molecule type" value="Genomic_DNA"/>
</dbReference>
<feature type="transmembrane region" description="Helical" evidence="5">
    <location>
        <begin position="376"/>
        <end position="398"/>
    </location>
</feature>
<dbReference type="NCBIfam" id="TIGR01770">
    <property type="entry name" value="NDH_I_N"/>
    <property type="match status" value="1"/>
</dbReference>
<reference evidence="8 9" key="2">
    <citation type="submission" date="2018-06" db="EMBL/GenBank/DDBJ databases">
        <authorList>
            <person name="Zhirakovskaya E."/>
        </authorList>
    </citation>
    <scope>NUCLEOTIDE SEQUENCE [LARGE SCALE GENOMIC DNA]</scope>
    <source>
        <strain evidence="8 9">FBKL4.011</strain>
    </source>
</reference>
<feature type="transmembrane region" description="Helical" evidence="5">
    <location>
        <begin position="78"/>
        <end position="98"/>
    </location>
</feature>
<comment type="catalytic activity">
    <reaction evidence="5">
        <text>a quinone + NADH + 5 H(+)(in) = a quinol + NAD(+) + 4 H(+)(out)</text>
        <dbReference type="Rhea" id="RHEA:57888"/>
        <dbReference type="ChEBI" id="CHEBI:15378"/>
        <dbReference type="ChEBI" id="CHEBI:24646"/>
        <dbReference type="ChEBI" id="CHEBI:57540"/>
        <dbReference type="ChEBI" id="CHEBI:57945"/>
        <dbReference type="ChEBI" id="CHEBI:132124"/>
    </reaction>
</comment>
<accession>A0A364K5G1</accession>
<organism evidence="8 9">
    <name type="scientific">Thermoflavimicrobium daqui</name>
    <dbReference type="NCBI Taxonomy" id="2137476"/>
    <lineage>
        <taxon>Bacteria</taxon>
        <taxon>Bacillati</taxon>
        <taxon>Bacillota</taxon>
        <taxon>Bacilli</taxon>
        <taxon>Bacillales</taxon>
        <taxon>Thermoactinomycetaceae</taxon>
        <taxon>Thermoflavimicrobium</taxon>
    </lineage>
</organism>
<feature type="transmembrane region" description="Helical" evidence="5">
    <location>
        <begin position="413"/>
        <end position="431"/>
    </location>
</feature>
<protein>
    <recommendedName>
        <fullName evidence="5">NADH-quinone oxidoreductase subunit N</fullName>
        <ecNumber evidence="5">7.1.1.-</ecNumber>
    </recommendedName>
    <alternativeName>
        <fullName evidence="5">NADH dehydrogenase I subunit N</fullName>
    </alternativeName>
    <alternativeName>
        <fullName evidence="5">NDH-1 subunit N</fullName>
    </alternativeName>
</protein>
<feature type="transmembrane region" description="Helical" evidence="5">
    <location>
        <begin position="452"/>
        <end position="475"/>
    </location>
</feature>
<dbReference type="EC" id="7.1.1.-" evidence="5"/>
<keyword evidence="5" id="KW-0813">Transport</keyword>
<keyword evidence="5" id="KW-0874">Quinone</keyword>
<dbReference type="Proteomes" id="UP000251213">
    <property type="component" value="Unassembled WGS sequence"/>
</dbReference>
<dbReference type="GO" id="GO:0005886">
    <property type="term" value="C:plasma membrane"/>
    <property type="evidence" value="ECO:0007669"/>
    <property type="project" value="UniProtKB-SubCell"/>
</dbReference>
<evidence type="ECO:0000256" key="4">
    <source>
        <dbReference type="ARBA" id="ARBA00023136"/>
    </source>
</evidence>
<feature type="transmembrane region" description="Helical" evidence="5">
    <location>
        <begin position="336"/>
        <end position="355"/>
    </location>
</feature>
<feature type="transmembrane region" description="Helical" evidence="5">
    <location>
        <begin position="247"/>
        <end position="268"/>
    </location>
</feature>
<dbReference type="OrthoDB" id="9811718at2"/>
<dbReference type="RefSeq" id="WP_113658963.1">
    <property type="nucleotide sequence ID" value="NZ_KZ845666.1"/>
</dbReference>
<gene>
    <name evidence="5" type="primary">nuoN</name>
    <name evidence="8" type="ORF">DL897_09810</name>
</gene>
<proteinExistence type="inferred from homology"/>
<dbReference type="Pfam" id="PF00361">
    <property type="entry name" value="Proton_antipo_M"/>
    <property type="match status" value="1"/>
</dbReference>
<feature type="transmembrane region" description="Helical" evidence="5">
    <location>
        <begin position="12"/>
        <end position="32"/>
    </location>
</feature>
<evidence type="ECO:0000313" key="8">
    <source>
        <dbReference type="EMBL" id="RAL24592.1"/>
    </source>
</evidence>
<evidence type="ECO:0000256" key="1">
    <source>
        <dbReference type="ARBA" id="ARBA00004651"/>
    </source>
</evidence>
<dbReference type="InterPro" id="IPR010096">
    <property type="entry name" value="NADH-Q_OxRdtase_suN/2"/>
</dbReference>
<keyword evidence="5" id="KW-1278">Translocase</keyword>
<comment type="similarity">
    <text evidence="5">Belongs to the complex I subunit 2 family.</text>
</comment>